<keyword evidence="1" id="KW-1133">Transmembrane helix</keyword>
<feature type="signal peptide" evidence="2">
    <location>
        <begin position="1"/>
        <end position="19"/>
    </location>
</feature>
<feature type="chain" id="PRO_5012259631" description="PiggyBac transposable element-derived protein domain-containing protein" evidence="2">
    <location>
        <begin position="20"/>
        <end position="203"/>
    </location>
</feature>
<accession>A0A1X7VE73</accession>
<dbReference type="EnsemblMetazoa" id="Aqu2.1.38029_001">
    <property type="protein sequence ID" value="Aqu2.1.38029_001"/>
    <property type="gene ID" value="Aqu2.1.38029"/>
</dbReference>
<evidence type="ECO:0000256" key="2">
    <source>
        <dbReference type="SAM" id="SignalP"/>
    </source>
</evidence>
<proteinExistence type="predicted"/>
<keyword evidence="1" id="KW-0472">Membrane</keyword>
<evidence type="ECO:0008006" key="4">
    <source>
        <dbReference type="Google" id="ProtNLM"/>
    </source>
</evidence>
<reference evidence="3" key="1">
    <citation type="submission" date="2017-05" db="UniProtKB">
        <authorList>
            <consortium name="EnsemblMetazoa"/>
        </authorList>
    </citation>
    <scope>IDENTIFICATION</scope>
</reference>
<evidence type="ECO:0000256" key="1">
    <source>
        <dbReference type="SAM" id="Phobius"/>
    </source>
</evidence>
<name>A0A1X7VE73_AMPQE</name>
<dbReference type="AlphaFoldDB" id="A0A1X7VE73"/>
<feature type="transmembrane region" description="Helical" evidence="1">
    <location>
        <begin position="68"/>
        <end position="86"/>
    </location>
</feature>
<protein>
    <recommendedName>
        <fullName evidence="4">PiggyBac transposable element-derived protein domain-containing protein</fullName>
    </recommendedName>
</protein>
<organism evidence="3">
    <name type="scientific">Amphimedon queenslandica</name>
    <name type="common">Sponge</name>
    <dbReference type="NCBI Taxonomy" id="400682"/>
    <lineage>
        <taxon>Eukaryota</taxon>
        <taxon>Metazoa</taxon>
        <taxon>Porifera</taxon>
        <taxon>Demospongiae</taxon>
        <taxon>Heteroscleromorpha</taxon>
        <taxon>Haplosclerida</taxon>
        <taxon>Niphatidae</taxon>
        <taxon>Amphimedon</taxon>
    </lineage>
</organism>
<dbReference type="InParanoid" id="A0A1X7VE73"/>
<evidence type="ECO:0000313" key="3">
    <source>
        <dbReference type="EnsemblMetazoa" id="Aqu2.1.38029_001"/>
    </source>
</evidence>
<keyword evidence="1" id="KW-0812">Transmembrane</keyword>
<sequence>MISVKRVMMILMAISRTQTVVMIVKNMTALAGPSATTSHCSSLPSQTLAGPSATASHYSSLPSQNKTVLNVLHILFIAYTLIALAGPSATASHSSTIPSQTYVQPSATVSPSIAVSPVSLRNPSIAIKGNSPIDFNAFFDKNVKDLIDKPLCRARYYGHRSTFTIMGVVGFPTQRSYWSTKWPFNCDMFKGIITGRQFELLMR</sequence>
<keyword evidence="2" id="KW-0732">Signal</keyword>